<proteinExistence type="predicted"/>
<dbReference type="EnsemblPlants" id="Pp3c25_11640V3.1">
    <property type="protein sequence ID" value="PAC:32980207.CDS.1"/>
    <property type="gene ID" value="Pp3c25_11640"/>
</dbReference>
<evidence type="ECO:0000313" key="2">
    <source>
        <dbReference type="EnsemblPlants" id="PAC:32980207.CDS.1"/>
    </source>
</evidence>
<dbReference type="Gramene" id="Pp3c25_11640V3.1">
    <property type="protein sequence ID" value="PAC:32980207.CDS.1"/>
    <property type="gene ID" value="Pp3c25_11640"/>
</dbReference>
<reference evidence="1 3" key="1">
    <citation type="journal article" date="2008" name="Science">
        <title>The Physcomitrella genome reveals evolutionary insights into the conquest of land by plants.</title>
        <authorList>
            <person name="Rensing S."/>
            <person name="Lang D."/>
            <person name="Zimmer A."/>
            <person name="Terry A."/>
            <person name="Salamov A."/>
            <person name="Shapiro H."/>
            <person name="Nishiyama T."/>
            <person name="Perroud P.-F."/>
            <person name="Lindquist E."/>
            <person name="Kamisugi Y."/>
            <person name="Tanahashi T."/>
            <person name="Sakakibara K."/>
            <person name="Fujita T."/>
            <person name="Oishi K."/>
            <person name="Shin-I T."/>
            <person name="Kuroki Y."/>
            <person name="Toyoda A."/>
            <person name="Suzuki Y."/>
            <person name="Hashimoto A."/>
            <person name="Yamaguchi K."/>
            <person name="Sugano A."/>
            <person name="Kohara Y."/>
            <person name="Fujiyama A."/>
            <person name="Anterola A."/>
            <person name="Aoki S."/>
            <person name="Ashton N."/>
            <person name="Barbazuk W.B."/>
            <person name="Barker E."/>
            <person name="Bennetzen J."/>
            <person name="Bezanilla M."/>
            <person name="Blankenship R."/>
            <person name="Cho S.H."/>
            <person name="Dutcher S."/>
            <person name="Estelle M."/>
            <person name="Fawcett J.A."/>
            <person name="Gundlach H."/>
            <person name="Hanada K."/>
            <person name="Heyl A."/>
            <person name="Hicks K.A."/>
            <person name="Hugh J."/>
            <person name="Lohr M."/>
            <person name="Mayer K."/>
            <person name="Melkozernov A."/>
            <person name="Murata T."/>
            <person name="Nelson D."/>
            <person name="Pils B."/>
            <person name="Prigge M."/>
            <person name="Reiss B."/>
            <person name="Renner T."/>
            <person name="Rombauts S."/>
            <person name="Rushton P."/>
            <person name="Sanderfoot A."/>
            <person name="Schween G."/>
            <person name="Shiu S.-H."/>
            <person name="Stueber K."/>
            <person name="Theodoulou F.L."/>
            <person name="Tu H."/>
            <person name="Van de Peer Y."/>
            <person name="Verrier P.J."/>
            <person name="Waters E."/>
            <person name="Wood A."/>
            <person name="Yang L."/>
            <person name="Cove D."/>
            <person name="Cuming A."/>
            <person name="Hasebe M."/>
            <person name="Lucas S."/>
            <person name="Mishler D.B."/>
            <person name="Reski R."/>
            <person name="Grigoriev I."/>
            <person name="Quatrano R.S."/>
            <person name="Boore J.L."/>
        </authorList>
    </citation>
    <scope>NUCLEOTIDE SEQUENCE [LARGE SCALE GENOMIC DNA]</scope>
    <source>
        <strain evidence="2 3">cv. Gransden 2004</strain>
    </source>
</reference>
<dbReference type="Proteomes" id="UP000006727">
    <property type="component" value="Chromosome 25"/>
</dbReference>
<evidence type="ECO:0000313" key="1">
    <source>
        <dbReference type="EMBL" id="PNR27709.1"/>
    </source>
</evidence>
<organism evidence="1">
    <name type="scientific">Physcomitrium patens</name>
    <name type="common">Spreading-leaved earth moss</name>
    <name type="synonym">Physcomitrella patens</name>
    <dbReference type="NCBI Taxonomy" id="3218"/>
    <lineage>
        <taxon>Eukaryota</taxon>
        <taxon>Viridiplantae</taxon>
        <taxon>Streptophyta</taxon>
        <taxon>Embryophyta</taxon>
        <taxon>Bryophyta</taxon>
        <taxon>Bryophytina</taxon>
        <taxon>Bryopsida</taxon>
        <taxon>Funariidae</taxon>
        <taxon>Funariales</taxon>
        <taxon>Funariaceae</taxon>
        <taxon>Physcomitrium</taxon>
    </lineage>
</organism>
<accession>A0A2K1IEK5</accession>
<sequence length="79" mass="8835">MHLHTDRYIVGECANCTASSMIQLMRREQNSVFAVNLLGDALIARSTFEVYPQVIEGMLKRAKSLASLCLEGCQRTKCL</sequence>
<protein>
    <submittedName>
        <fullName evidence="1 2">Uncharacterized protein</fullName>
    </submittedName>
</protein>
<reference evidence="2" key="3">
    <citation type="submission" date="2020-12" db="UniProtKB">
        <authorList>
            <consortium name="EnsemblPlants"/>
        </authorList>
    </citation>
    <scope>IDENTIFICATION</scope>
</reference>
<keyword evidence="3" id="KW-1185">Reference proteome</keyword>
<reference evidence="1 3" key="2">
    <citation type="journal article" date="2018" name="Plant J.">
        <title>The Physcomitrella patens chromosome-scale assembly reveals moss genome structure and evolution.</title>
        <authorList>
            <person name="Lang D."/>
            <person name="Ullrich K.K."/>
            <person name="Murat F."/>
            <person name="Fuchs J."/>
            <person name="Jenkins J."/>
            <person name="Haas F.B."/>
            <person name="Piednoel M."/>
            <person name="Gundlach H."/>
            <person name="Van Bel M."/>
            <person name="Meyberg R."/>
            <person name="Vives C."/>
            <person name="Morata J."/>
            <person name="Symeonidi A."/>
            <person name="Hiss M."/>
            <person name="Muchero W."/>
            <person name="Kamisugi Y."/>
            <person name="Saleh O."/>
            <person name="Blanc G."/>
            <person name="Decker E.L."/>
            <person name="van Gessel N."/>
            <person name="Grimwood J."/>
            <person name="Hayes R.D."/>
            <person name="Graham S.W."/>
            <person name="Gunter L.E."/>
            <person name="McDaniel S.F."/>
            <person name="Hoernstein S.N.W."/>
            <person name="Larsson A."/>
            <person name="Li F.W."/>
            <person name="Perroud P.F."/>
            <person name="Phillips J."/>
            <person name="Ranjan P."/>
            <person name="Rokshar D.S."/>
            <person name="Rothfels C.J."/>
            <person name="Schneider L."/>
            <person name="Shu S."/>
            <person name="Stevenson D.W."/>
            <person name="Thummler F."/>
            <person name="Tillich M."/>
            <person name="Villarreal Aguilar J.C."/>
            <person name="Widiez T."/>
            <person name="Wong G.K."/>
            <person name="Wymore A."/>
            <person name="Zhang Y."/>
            <person name="Zimmer A.D."/>
            <person name="Quatrano R.S."/>
            <person name="Mayer K.F.X."/>
            <person name="Goodstein D."/>
            <person name="Casacuberta J.M."/>
            <person name="Vandepoele K."/>
            <person name="Reski R."/>
            <person name="Cuming A.C."/>
            <person name="Tuskan G.A."/>
            <person name="Maumus F."/>
            <person name="Salse J."/>
            <person name="Schmutz J."/>
            <person name="Rensing S.A."/>
        </authorList>
    </citation>
    <scope>NUCLEOTIDE SEQUENCE [LARGE SCALE GENOMIC DNA]</scope>
    <source>
        <strain evidence="2 3">cv. Gransden 2004</strain>
    </source>
</reference>
<gene>
    <name evidence="1" type="ORF">PHYPA_029861</name>
</gene>
<dbReference type="EMBL" id="ABEU02000025">
    <property type="protein sequence ID" value="PNR27709.1"/>
    <property type="molecule type" value="Genomic_DNA"/>
</dbReference>
<evidence type="ECO:0000313" key="3">
    <source>
        <dbReference type="Proteomes" id="UP000006727"/>
    </source>
</evidence>
<name>A0A2K1IEK5_PHYPA</name>
<dbReference type="InParanoid" id="A0A2K1IEK5"/>
<dbReference type="AlphaFoldDB" id="A0A2K1IEK5"/>